<reference evidence="2 3" key="1">
    <citation type="submission" date="2019-11" db="EMBL/GenBank/DDBJ databases">
        <title>Whole genome sequence of Oryza granulata.</title>
        <authorList>
            <person name="Li W."/>
        </authorList>
    </citation>
    <scope>NUCLEOTIDE SEQUENCE [LARGE SCALE GENOMIC DNA]</scope>
    <source>
        <strain evidence="3">cv. Menghai</strain>
        <tissue evidence="2">Leaf</tissue>
    </source>
</reference>
<dbReference type="Proteomes" id="UP000479710">
    <property type="component" value="Unassembled WGS sequence"/>
</dbReference>
<protein>
    <submittedName>
        <fullName evidence="2">Uncharacterized protein</fullName>
    </submittedName>
</protein>
<feature type="region of interest" description="Disordered" evidence="1">
    <location>
        <begin position="171"/>
        <end position="220"/>
    </location>
</feature>
<name>A0A6G1E1K7_9ORYZ</name>
<organism evidence="2 3">
    <name type="scientific">Oryza meyeriana var. granulata</name>
    <dbReference type="NCBI Taxonomy" id="110450"/>
    <lineage>
        <taxon>Eukaryota</taxon>
        <taxon>Viridiplantae</taxon>
        <taxon>Streptophyta</taxon>
        <taxon>Embryophyta</taxon>
        <taxon>Tracheophyta</taxon>
        <taxon>Spermatophyta</taxon>
        <taxon>Magnoliopsida</taxon>
        <taxon>Liliopsida</taxon>
        <taxon>Poales</taxon>
        <taxon>Poaceae</taxon>
        <taxon>BOP clade</taxon>
        <taxon>Oryzoideae</taxon>
        <taxon>Oryzeae</taxon>
        <taxon>Oryzinae</taxon>
        <taxon>Oryza</taxon>
        <taxon>Oryza meyeriana</taxon>
    </lineage>
</organism>
<feature type="compositionally biased region" description="Basic and acidic residues" evidence="1">
    <location>
        <begin position="57"/>
        <end position="79"/>
    </location>
</feature>
<evidence type="ECO:0000313" key="2">
    <source>
        <dbReference type="EMBL" id="KAF0919005.1"/>
    </source>
</evidence>
<dbReference type="OrthoDB" id="695629at2759"/>
<evidence type="ECO:0000313" key="3">
    <source>
        <dbReference type="Proteomes" id="UP000479710"/>
    </source>
</evidence>
<feature type="compositionally biased region" description="Polar residues" evidence="1">
    <location>
        <begin position="203"/>
        <end position="212"/>
    </location>
</feature>
<feature type="region of interest" description="Disordered" evidence="1">
    <location>
        <begin position="49"/>
        <end position="90"/>
    </location>
</feature>
<evidence type="ECO:0000256" key="1">
    <source>
        <dbReference type="SAM" id="MobiDB-lite"/>
    </source>
</evidence>
<feature type="region of interest" description="Disordered" evidence="1">
    <location>
        <begin position="119"/>
        <end position="139"/>
    </location>
</feature>
<keyword evidence="3" id="KW-1185">Reference proteome</keyword>
<dbReference type="EMBL" id="SPHZ02000005">
    <property type="protein sequence ID" value="KAF0919005.1"/>
    <property type="molecule type" value="Genomic_DNA"/>
</dbReference>
<dbReference type="AlphaFoldDB" id="A0A6G1E1K7"/>
<proteinExistence type="predicted"/>
<sequence length="234" mass="25965">MLHWLFPGEDLDSRLRALVDDKVCQFMSDCIVEGGVAEVYAEEPIVVDVSDGDEQGSDYKLKMKEKADSNSEDASRDGNEQAEEGGMQGLGDNVEAEKRLVVYNHQQEPMFAEAAEDSDIDCDYIPGDDCPSDDEEESDNIHKQYKELKKKIKAGKAGNLDDVDFEGLKSNTIMQDGAEQGGNDTPYEDSYSEQSIDKIGSNEEVTSRTSQYPRFKGKPGVPQFELGMKFSCKS</sequence>
<gene>
    <name evidence="2" type="ORF">E2562_027641</name>
</gene>
<comment type="caution">
    <text evidence="2">The sequence shown here is derived from an EMBL/GenBank/DDBJ whole genome shotgun (WGS) entry which is preliminary data.</text>
</comment>
<accession>A0A6G1E1K7</accession>